<keyword evidence="2" id="KW-1185">Reference proteome</keyword>
<evidence type="ECO:0000313" key="2">
    <source>
        <dbReference type="Proteomes" id="UP000694844"/>
    </source>
</evidence>
<dbReference type="Proteomes" id="UP000694844">
    <property type="component" value="Chromosome 1"/>
</dbReference>
<dbReference type="SMART" id="SM00473">
    <property type="entry name" value="PAN_AP"/>
    <property type="match status" value="2"/>
</dbReference>
<feature type="domain" description="Apple" evidence="1">
    <location>
        <begin position="32"/>
        <end position="109"/>
    </location>
</feature>
<dbReference type="InterPro" id="IPR016187">
    <property type="entry name" value="CTDL_fold"/>
</dbReference>
<organism evidence="2 3">
    <name type="scientific">Crassostrea virginica</name>
    <name type="common">Eastern oyster</name>
    <dbReference type="NCBI Taxonomy" id="6565"/>
    <lineage>
        <taxon>Eukaryota</taxon>
        <taxon>Metazoa</taxon>
        <taxon>Spiralia</taxon>
        <taxon>Lophotrochozoa</taxon>
        <taxon>Mollusca</taxon>
        <taxon>Bivalvia</taxon>
        <taxon>Autobranchia</taxon>
        <taxon>Pteriomorphia</taxon>
        <taxon>Ostreida</taxon>
        <taxon>Ostreoidea</taxon>
        <taxon>Ostreidae</taxon>
        <taxon>Crassostrea</taxon>
    </lineage>
</organism>
<dbReference type="Gene3D" id="3.10.100.10">
    <property type="entry name" value="Mannose-Binding Protein A, subunit A"/>
    <property type="match status" value="2"/>
</dbReference>
<dbReference type="SMART" id="SM00034">
    <property type="entry name" value="CLECT"/>
    <property type="match status" value="2"/>
</dbReference>
<gene>
    <name evidence="3" type="primary">LOC111107825</name>
</gene>
<reference evidence="2" key="1">
    <citation type="submission" date="2024-06" db="UniProtKB">
        <authorList>
            <consortium name="RefSeq"/>
        </authorList>
    </citation>
    <scope>NUCLEOTIDE SEQUENCE [LARGE SCALE GENOMIC DNA]</scope>
</reference>
<sequence length="504" mass="56764">MFEYLLKIVVTTSKMKLILWIASFLVSISFSFSGDILVTAPRKRLTRSIEKTLPVKGMQQCVKNCEDYGPCKAVNYNRNELTCQFLRDTTIDTSELVDDEQSSYIDVNQQTTKLSSCNATCENGQCVKLSSGEDYCNVKKCPLSYHYSSSLNFCYIQTTHGDEFPGAMAYCKSIGCRLAILPTLYHILFLKAEHQNGILENSRYRIGGKWNEEAGRWLWVNGDPVFGASGINQTDCIVDSNNGDLMWDEKDNLRNTNSGNGENFSFSEDILVTAPRKRLTRSIEKTLPVKGMQQCVKNCEDYGPCKAVNYNRNELTCQFLRDTTIDTSELVDDEQSSYIDVNQQTTKLSSCNATCENGQCVKLSSGEDYCNVKKCPLSFHYSSSLNFCYIQTTHGDEFPGASAYCKSIGCRLAILPTLNHISFLKAEYQNGILENSRYRIGGQWNEEAGWWLWVNGDPVFVASGINQTDCIVDSNNGDLMWDEKDNLRNTNSGNGEKYICEKVL</sequence>
<evidence type="ECO:0000313" key="3">
    <source>
        <dbReference type="RefSeq" id="XP_022298907.1"/>
    </source>
</evidence>
<accession>A0A8B8B670</accession>
<dbReference type="InterPro" id="IPR001304">
    <property type="entry name" value="C-type_lectin-like"/>
</dbReference>
<dbReference type="SUPFAM" id="SSF56436">
    <property type="entry name" value="C-type lectin-like"/>
    <property type="match status" value="2"/>
</dbReference>
<dbReference type="Pfam" id="PF00024">
    <property type="entry name" value="PAN_1"/>
    <property type="match status" value="2"/>
</dbReference>
<dbReference type="OrthoDB" id="6190644at2759"/>
<dbReference type="KEGG" id="cvn:111107825"/>
<dbReference type="GeneID" id="111107825"/>
<dbReference type="RefSeq" id="XP_022298907.1">
    <property type="nucleotide sequence ID" value="XM_022443199.1"/>
</dbReference>
<feature type="domain" description="Apple" evidence="1">
    <location>
        <begin position="266"/>
        <end position="343"/>
    </location>
</feature>
<evidence type="ECO:0000259" key="1">
    <source>
        <dbReference type="PROSITE" id="PS50948"/>
    </source>
</evidence>
<reference evidence="3" key="2">
    <citation type="submission" date="2025-08" db="UniProtKB">
        <authorList>
            <consortium name="RefSeq"/>
        </authorList>
    </citation>
    <scope>IDENTIFICATION</scope>
    <source>
        <tissue evidence="3">Whole sample</tissue>
    </source>
</reference>
<dbReference type="CDD" id="cd00037">
    <property type="entry name" value="CLECT"/>
    <property type="match status" value="2"/>
</dbReference>
<dbReference type="InterPro" id="IPR003609">
    <property type="entry name" value="Pan_app"/>
</dbReference>
<dbReference type="InterPro" id="IPR016186">
    <property type="entry name" value="C-type_lectin-like/link_sf"/>
</dbReference>
<protein>
    <submittedName>
        <fullName evidence="3">Uncharacterized protein LOC111107825</fullName>
    </submittedName>
</protein>
<dbReference type="SUPFAM" id="SSF57414">
    <property type="entry name" value="Hairpin loop containing domain-like"/>
    <property type="match status" value="2"/>
</dbReference>
<proteinExistence type="predicted"/>
<dbReference type="AlphaFoldDB" id="A0A8B8B670"/>
<dbReference type="PROSITE" id="PS50948">
    <property type="entry name" value="PAN"/>
    <property type="match status" value="2"/>
</dbReference>
<name>A0A8B8B670_CRAVI</name>